<organism evidence="1 2">
    <name type="scientific">Achromobacter denitrificans</name>
    <name type="common">Alcaligenes denitrificans</name>
    <dbReference type="NCBI Taxonomy" id="32002"/>
    <lineage>
        <taxon>Bacteria</taxon>
        <taxon>Pseudomonadati</taxon>
        <taxon>Pseudomonadota</taxon>
        <taxon>Betaproteobacteria</taxon>
        <taxon>Burkholderiales</taxon>
        <taxon>Alcaligenaceae</taxon>
        <taxon>Achromobacter</taxon>
    </lineage>
</organism>
<name>A0A6N0JHA2_ACHDE</name>
<accession>A0A6N0JHA2</accession>
<protein>
    <submittedName>
        <fullName evidence="1">Uncharacterized protein</fullName>
    </submittedName>
</protein>
<gene>
    <name evidence="1" type="ORF">FOC81_07090</name>
</gene>
<dbReference type="RefSeq" id="WP_174715983.1">
    <property type="nucleotide sequence ID" value="NZ_BLWG01000750.1"/>
</dbReference>
<proteinExistence type="predicted"/>
<dbReference type="Proteomes" id="UP000509782">
    <property type="component" value="Chromosome"/>
</dbReference>
<reference evidence="1 2" key="1">
    <citation type="submission" date="2020-05" db="EMBL/GenBank/DDBJ databases">
        <title>FDA dAtabase for Regulatory Grade micrObial Sequences (FDA-ARGOS): Supporting development and validation of Infectious Disease Dx tests.</title>
        <authorList>
            <person name="Sproer C."/>
            <person name="Gronow S."/>
            <person name="Severitt S."/>
            <person name="Schroder I."/>
            <person name="Tallon L."/>
            <person name="Sadzewicz L."/>
            <person name="Zhao X."/>
            <person name="Vavikolanu K."/>
            <person name="Mehta A."/>
            <person name="Aluvathingal J."/>
            <person name="Nadendla S."/>
            <person name="Myers T."/>
            <person name="Yan Y."/>
            <person name="Sichtig H."/>
        </authorList>
    </citation>
    <scope>NUCLEOTIDE SEQUENCE [LARGE SCALE GENOMIC DNA]</scope>
    <source>
        <strain evidence="1 2">FDAARGOS_787</strain>
    </source>
</reference>
<sequence length="54" mass="5526">MDIIALRSAAELTPVNFPPVFSGAAFRAGIFVPVLGLTKVKMGAALALAPEVSV</sequence>
<dbReference type="AlphaFoldDB" id="A0A6N0JHA2"/>
<evidence type="ECO:0000313" key="2">
    <source>
        <dbReference type="Proteomes" id="UP000509782"/>
    </source>
</evidence>
<evidence type="ECO:0000313" key="1">
    <source>
        <dbReference type="EMBL" id="QKQ46464.1"/>
    </source>
</evidence>
<dbReference type="EMBL" id="CP054569">
    <property type="protein sequence ID" value="QKQ46464.1"/>
    <property type="molecule type" value="Genomic_DNA"/>
</dbReference>